<reference evidence="2 3" key="1">
    <citation type="submission" date="2019-06" db="EMBL/GenBank/DDBJ databases">
        <title>WGS assembly of Gossypium darwinii.</title>
        <authorList>
            <person name="Chen Z.J."/>
            <person name="Sreedasyam A."/>
            <person name="Ando A."/>
            <person name="Song Q."/>
            <person name="De L."/>
            <person name="Hulse-Kemp A."/>
            <person name="Ding M."/>
            <person name="Ye W."/>
            <person name="Kirkbride R."/>
            <person name="Jenkins J."/>
            <person name="Plott C."/>
            <person name="Lovell J."/>
            <person name="Lin Y.-M."/>
            <person name="Vaughn R."/>
            <person name="Liu B."/>
            <person name="Li W."/>
            <person name="Simpson S."/>
            <person name="Scheffler B."/>
            <person name="Saski C."/>
            <person name="Grover C."/>
            <person name="Hu G."/>
            <person name="Conover J."/>
            <person name="Carlson J."/>
            <person name="Shu S."/>
            <person name="Boston L."/>
            <person name="Williams M."/>
            <person name="Peterson D."/>
            <person name="Mcgee K."/>
            <person name="Jones D."/>
            <person name="Wendel J."/>
            <person name="Stelly D."/>
            <person name="Grimwood J."/>
            <person name="Schmutz J."/>
        </authorList>
    </citation>
    <scope>NUCLEOTIDE SEQUENCE [LARGE SCALE GENOMIC DNA]</scope>
    <source>
        <strain evidence="2">1808015.09</strain>
    </source>
</reference>
<dbReference type="InterPro" id="IPR023213">
    <property type="entry name" value="CAT-like_dom_sf"/>
</dbReference>
<proteinExistence type="predicted"/>
<name>A0A5D2AML2_GOSDA</name>
<gene>
    <name evidence="2" type="ORF">ES288_D11G225000v1</name>
</gene>
<accession>A0A5D2AML2</accession>
<dbReference type="Pfam" id="PF02458">
    <property type="entry name" value="Transferase"/>
    <property type="match status" value="1"/>
</dbReference>
<dbReference type="EMBL" id="CM017711">
    <property type="protein sequence ID" value="TYG46047.1"/>
    <property type="molecule type" value="Genomic_DNA"/>
</dbReference>
<keyword evidence="3" id="KW-1185">Reference proteome</keyword>
<dbReference type="PANTHER" id="PTHR31896:SF75">
    <property type="entry name" value="HXXXD-TYPE ACYL-TRANSFERASE FAMILY PROTEIN"/>
    <property type="match status" value="1"/>
</dbReference>
<protein>
    <recommendedName>
        <fullName evidence="4">HXXXD-type acyl-transferase family protein</fullName>
    </recommendedName>
</protein>
<evidence type="ECO:0000313" key="3">
    <source>
        <dbReference type="Proteomes" id="UP000323506"/>
    </source>
</evidence>
<keyword evidence="1" id="KW-0808">Transferase</keyword>
<dbReference type="AlphaFoldDB" id="A0A5D2AML2"/>
<dbReference type="InterPro" id="IPR051283">
    <property type="entry name" value="Sec_Metabolite_Acyltrans"/>
</dbReference>
<organism evidence="2 3">
    <name type="scientific">Gossypium darwinii</name>
    <name type="common">Darwin's cotton</name>
    <name type="synonym">Gossypium barbadense var. darwinii</name>
    <dbReference type="NCBI Taxonomy" id="34276"/>
    <lineage>
        <taxon>Eukaryota</taxon>
        <taxon>Viridiplantae</taxon>
        <taxon>Streptophyta</taxon>
        <taxon>Embryophyta</taxon>
        <taxon>Tracheophyta</taxon>
        <taxon>Spermatophyta</taxon>
        <taxon>Magnoliopsida</taxon>
        <taxon>eudicotyledons</taxon>
        <taxon>Gunneridae</taxon>
        <taxon>Pentapetalae</taxon>
        <taxon>rosids</taxon>
        <taxon>malvids</taxon>
        <taxon>Malvales</taxon>
        <taxon>Malvaceae</taxon>
        <taxon>Malvoideae</taxon>
        <taxon>Gossypium</taxon>
    </lineage>
</organism>
<evidence type="ECO:0000313" key="2">
    <source>
        <dbReference type="EMBL" id="TYG46047.1"/>
    </source>
</evidence>
<dbReference type="Proteomes" id="UP000323506">
    <property type="component" value="Chromosome D11"/>
</dbReference>
<dbReference type="Gene3D" id="3.30.559.10">
    <property type="entry name" value="Chloramphenicol acetyltransferase-like domain"/>
    <property type="match status" value="2"/>
</dbReference>
<evidence type="ECO:0008006" key="4">
    <source>
        <dbReference type="Google" id="ProtNLM"/>
    </source>
</evidence>
<dbReference type="GO" id="GO:0016740">
    <property type="term" value="F:transferase activity"/>
    <property type="evidence" value="ECO:0007669"/>
    <property type="project" value="UniProtKB-KW"/>
</dbReference>
<dbReference type="PANTHER" id="PTHR31896">
    <property type="entry name" value="FAMILY REGULATORY PROTEIN, PUTATIVE (AFU_ORTHOLOGUE AFUA_3G14730)-RELATED"/>
    <property type="match status" value="1"/>
</dbReference>
<evidence type="ECO:0000256" key="1">
    <source>
        <dbReference type="ARBA" id="ARBA00022679"/>
    </source>
</evidence>
<sequence>MADVRFISSSIVQAANHSASSERIELTPWDLRFLQIGHIQKGLLFPKPKAPLQENDTENTLIHHLKTSLSHTLHYFPPLAGRLATTQHEDDTISFFIDCNNAGASFTHAVADGVTISDIIKPVYVPTIIHSFFPLNGLANFEGTRNPVLGIQVTDLADGIFIGCTINHVVVDGTSFWHFLNSWSEISKGSIHLSKPPVFQRWFPDDTDIPIRIPRSAVKLKQSNEELESIVPGLKERVFHFSKENIAKLKAKANTEMGTNISSLQALLSHIWRSVIRNKRFDPNEETTYRVVVGARPRLPELPDNYFGNAILGVLVTMKAKELLEQGTGNAAWTMNRKIATVTEESSKMFFESWTASPKFVTMSTFKSNGLTTSSSPRFNMYGNDFGWGKPIAVRSGSGNKFEGKTTLFCGAEEGSIDIEVCLFPETMEALAIDEEFMDVVTL</sequence>